<dbReference type="EMBL" id="WAIE01000001">
    <property type="protein sequence ID" value="KAB1443044.1"/>
    <property type="molecule type" value="Genomic_DNA"/>
</dbReference>
<dbReference type="PANTHER" id="PTHR21198">
    <property type="entry name" value="GLUTAMATE RACEMASE"/>
    <property type="match status" value="1"/>
</dbReference>
<accession>A0A6N6N4Q0</accession>
<dbReference type="PANTHER" id="PTHR21198:SF7">
    <property type="entry name" value="ASPARTATE-GLUTAMATE RACEMASE FAMILY"/>
    <property type="match status" value="1"/>
</dbReference>
<evidence type="ECO:0000256" key="1">
    <source>
        <dbReference type="ARBA" id="ARBA00007847"/>
    </source>
</evidence>
<dbReference type="Pfam" id="PF01177">
    <property type="entry name" value="Asp_Glu_race"/>
    <property type="match status" value="1"/>
</dbReference>
<dbReference type="InterPro" id="IPR033134">
    <property type="entry name" value="Asp/Glu_racemase_AS_2"/>
</dbReference>
<keyword evidence="4" id="KW-1185">Reference proteome</keyword>
<dbReference type="Gene3D" id="3.40.50.1860">
    <property type="match status" value="2"/>
</dbReference>
<dbReference type="InterPro" id="IPR001920">
    <property type="entry name" value="Asp/Glu_race"/>
</dbReference>
<comment type="similarity">
    <text evidence="1">Belongs to the aspartate/glutamate racemases family.</text>
</comment>
<dbReference type="SUPFAM" id="SSF53681">
    <property type="entry name" value="Aspartate/glutamate racemase"/>
    <property type="match status" value="2"/>
</dbReference>
<sequence length="230" mass="24951">MKTIGLLGGMSWESTVSYYQFINRGVGERLGGWHCARIAMFSVDFDEYVECMQNAQWERIGSKLAEGARRVQDAGADLLLICTNTMHKMAHEVEQAVDIPLIHIGDAAAGAVKAKGLSRVGLLGTSFTMEDGFLRDRLAGHGIETVVPDKDDRDVVNAIIFDELVKGVASDASRVEYLRIIGDLQRQGAQGVVLGCTEIGLLVGPDHTDLPLFDTAEIHARAAVEAALDR</sequence>
<dbReference type="RefSeq" id="WP_151149314.1">
    <property type="nucleotide sequence ID" value="NZ_WAIE01000001.1"/>
</dbReference>
<name>A0A6N6N4Q0_9BACT</name>
<dbReference type="AlphaFoldDB" id="A0A6N6N4Q0"/>
<dbReference type="Proteomes" id="UP000438699">
    <property type="component" value="Unassembled WGS sequence"/>
</dbReference>
<evidence type="ECO:0000313" key="3">
    <source>
        <dbReference type="EMBL" id="KAB1443044.1"/>
    </source>
</evidence>
<dbReference type="InterPro" id="IPR004380">
    <property type="entry name" value="Asp_race"/>
</dbReference>
<keyword evidence="2" id="KW-0413">Isomerase</keyword>
<dbReference type="NCBIfam" id="TIGR00035">
    <property type="entry name" value="asp_race"/>
    <property type="match status" value="1"/>
</dbReference>
<gene>
    <name evidence="3" type="ORF">F8A88_01920</name>
</gene>
<dbReference type="PROSITE" id="PS00924">
    <property type="entry name" value="ASP_GLU_RACEMASE_2"/>
    <property type="match status" value="1"/>
</dbReference>
<organism evidence="3 4">
    <name type="scientific">Pseudodesulfovibrio senegalensis</name>
    <dbReference type="NCBI Taxonomy" id="1721087"/>
    <lineage>
        <taxon>Bacteria</taxon>
        <taxon>Pseudomonadati</taxon>
        <taxon>Thermodesulfobacteriota</taxon>
        <taxon>Desulfovibrionia</taxon>
        <taxon>Desulfovibrionales</taxon>
        <taxon>Desulfovibrionaceae</taxon>
    </lineage>
</organism>
<proteinExistence type="inferred from homology"/>
<protein>
    <submittedName>
        <fullName evidence="3">Aspartate/glutamate racemase family protein</fullName>
    </submittedName>
</protein>
<evidence type="ECO:0000256" key="2">
    <source>
        <dbReference type="ARBA" id="ARBA00023235"/>
    </source>
</evidence>
<evidence type="ECO:0000313" key="4">
    <source>
        <dbReference type="Proteomes" id="UP000438699"/>
    </source>
</evidence>
<dbReference type="GO" id="GO:0047661">
    <property type="term" value="F:amino-acid racemase activity"/>
    <property type="evidence" value="ECO:0007669"/>
    <property type="project" value="InterPro"/>
</dbReference>
<reference evidence="3 4" key="1">
    <citation type="journal article" date="2017" name="Int. J. Syst. Evol. Microbiol.">
        <title>Desulfovibrio senegalensis sp. nov., a mesophilic sulfate reducer isolated from marine sediment.</title>
        <authorList>
            <person name="Thioye A."/>
            <person name="Gam Z.B.A."/>
            <person name="Mbengue M."/>
            <person name="Cayol J.L."/>
            <person name="Joseph-Bartoli M."/>
            <person name="Toure-Kane C."/>
            <person name="Labat M."/>
        </authorList>
    </citation>
    <scope>NUCLEOTIDE SEQUENCE [LARGE SCALE GENOMIC DNA]</scope>
    <source>
        <strain evidence="3 4">DSM 101509</strain>
    </source>
</reference>
<comment type="caution">
    <text evidence="3">The sequence shown here is derived from an EMBL/GenBank/DDBJ whole genome shotgun (WGS) entry which is preliminary data.</text>
</comment>
<dbReference type="InterPro" id="IPR015942">
    <property type="entry name" value="Asp/Glu/hydantoin_racemase"/>
</dbReference>
<dbReference type="OrthoDB" id="9803739at2"/>